<name>A0A8H6WP06_9AGAR</name>
<dbReference type="AlphaFoldDB" id="A0A8H6WP06"/>
<evidence type="ECO:0000313" key="2">
    <source>
        <dbReference type="Proteomes" id="UP000623467"/>
    </source>
</evidence>
<evidence type="ECO:0000313" key="1">
    <source>
        <dbReference type="EMBL" id="KAF7324377.1"/>
    </source>
</evidence>
<proteinExistence type="predicted"/>
<reference evidence="1" key="1">
    <citation type="submission" date="2020-05" db="EMBL/GenBank/DDBJ databases">
        <title>Mycena genomes resolve the evolution of fungal bioluminescence.</title>
        <authorList>
            <person name="Tsai I.J."/>
        </authorList>
    </citation>
    <scope>NUCLEOTIDE SEQUENCE</scope>
    <source>
        <strain evidence="1">160909Yilan</strain>
    </source>
</reference>
<dbReference type="Proteomes" id="UP000623467">
    <property type="component" value="Unassembled WGS sequence"/>
</dbReference>
<protein>
    <submittedName>
        <fullName evidence="1">Uncharacterized protein</fullName>
    </submittedName>
</protein>
<keyword evidence="2" id="KW-1185">Reference proteome</keyword>
<accession>A0A8H6WP06</accession>
<gene>
    <name evidence="1" type="ORF">MSAN_02521400</name>
</gene>
<organism evidence="1 2">
    <name type="scientific">Mycena sanguinolenta</name>
    <dbReference type="NCBI Taxonomy" id="230812"/>
    <lineage>
        <taxon>Eukaryota</taxon>
        <taxon>Fungi</taxon>
        <taxon>Dikarya</taxon>
        <taxon>Basidiomycota</taxon>
        <taxon>Agaricomycotina</taxon>
        <taxon>Agaricomycetes</taxon>
        <taxon>Agaricomycetidae</taxon>
        <taxon>Agaricales</taxon>
        <taxon>Marasmiineae</taxon>
        <taxon>Mycenaceae</taxon>
        <taxon>Mycena</taxon>
    </lineage>
</organism>
<comment type="caution">
    <text evidence="1">The sequence shown here is derived from an EMBL/GenBank/DDBJ whole genome shotgun (WGS) entry which is preliminary data.</text>
</comment>
<sequence>MSDVGSLPMLVLIWPPVDQNRTLPLTITFVTPQSLTGRLSGTMSDPADVAAGSTDLLDPRSLKLLLETLRNPTDPRVLCCDAMRVLTQVFLVEPLQPKYVQTSLVFRAIFAFFILPTSKERLMAVENNLSTCRCNLADLFMQGLHSSSEAYGRFIFNLATILSTAFIDLLPGRFRSQIRTRDVESQPWPLSPAELFAEGGTSQDSLAVLILWAEAIPSGAGGFMIIADLLARSPSLGRTFLTNPLALRLATDHLKLALWGD</sequence>
<dbReference type="EMBL" id="JACAZH010000115">
    <property type="protein sequence ID" value="KAF7324377.1"/>
    <property type="molecule type" value="Genomic_DNA"/>
</dbReference>
<dbReference type="OrthoDB" id="3270372at2759"/>